<dbReference type="VEuPathDB" id="FungiDB:ASPVEDRAFT_310534"/>
<dbReference type="PANTHER" id="PTHR43364:SF4">
    <property type="entry name" value="NAD(P)-LINKED OXIDOREDUCTASE SUPERFAMILY PROTEIN"/>
    <property type="match status" value="1"/>
</dbReference>
<dbReference type="RefSeq" id="XP_040671813.1">
    <property type="nucleotide sequence ID" value="XM_040810419.1"/>
</dbReference>
<sequence>MSTVELSFGGGTFMSEESFGSVEKMREGLSILQAEGIKYIDTATLYGESERFLGDLGASKTHTIDTKYPGGFAGPSSKEKILATANESLKKLQTNQVDVYYLHSPDRQIPFEVQVDAINTLYEEGKIRRFGISNFLAPEVEELIRIAKEKNWIAPSVYQGNYSAVARRAETELLPVLRKHGIEFYAYSPIAGGFLTKSVEQITKGAEGRWDPSSSVGALYHELYNKPTMFEGLKLWEEISKQTGIPKVELAYRWVIHNSALKGEHGDRVIFGARNVEQLRETIGLAKKGPLSPDVVQLIEEVWRLVEADAPLDNYNDGLLKIQEKGVQFEVPKKV</sequence>
<feature type="domain" description="NADP-dependent oxidoreductase" evidence="3">
    <location>
        <begin position="6"/>
        <end position="303"/>
    </location>
</feature>
<protein>
    <recommendedName>
        <fullName evidence="3">NADP-dependent oxidoreductase domain-containing protein</fullName>
    </recommendedName>
</protein>
<dbReference type="Proteomes" id="UP000184073">
    <property type="component" value="Unassembled WGS sequence"/>
</dbReference>
<dbReference type="InterPro" id="IPR036812">
    <property type="entry name" value="NAD(P)_OxRdtase_dom_sf"/>
</dbReference>
<keyword evidence="1" id="KW-0560">Oxidoreductase</keyword>
<proteinExistence type="inferred from homology"/>
<dbReference type="OrthoDB" id="48988at2759"/>
<dbReference type="EMBL" id="KV878134">
    <property type="protein sequence ID" value="OJJ06051.1"/>
    <property type="molecule type" value="Genomic_DNA"/>
</dbReference>
<dbReference type="GeneID" id="63725930"/>
<evidence type="ECO:0000256" key="2">
    <source>
        <dbReference type="ARBA" id="ARBA00038157"/>
    </source>
</evidence>
<accession>A0A1L9PWY0</accession>
<organism evidence="4 5">
    <name type="scientific">Aspergillus versicolor CBS 583.65</name>
    <dbReference type="NCBI Taxonomy" id="1036611"/>
    <lineage>
        <taxon>Eukaryota</taxon>
        <taxon>Fungi</taxon>
        <taxon>Dikarya</taxon>
        <taxon>Ascomycota</taxon>
        <taxon>Pezizomycotina</taxon>
        <taxon>Eurotiomycetes</taxon>
        <taxon>Eurotiomycetidae</taxon>
        <taxon>Eurotiales</taxon>
        <taxon>Aspergillaceae</taxon>
        <taxon>Aspergillus</taxon>
        <taxon>Aspergillus subgen. Nidulantes</taxon>
    </lineage>
</organism>
<dbReference type="AlphaFoldDB" id="A0A1L9PWY0"/>
<evidence type="ECO:0000259" key="3">
    <source>
        <dbReference type="Pfam" id="PF00248"/>
    </source>
</evidence>
<dbReference type="CDD" id="cd19075">
    <property type="entry name" value="AKR_AKR7A1-5"/>
    <property type="match status" value="1"/>
</dbReference>
<dbReference type="InterPro" id="IPR020471">
    <property type="entry name" value="AKR"/>
</dbReference>
<dbReference type="SUPFAM" id="SSF51430">
    <property type="entry name" value="NAD(P)-linked oxidoreductase"/>
    <property type="match status" value="1"/>
</dbReference>
<dbReference type="InterPro" id="IPR023210">
    <property type="entry name" value="NADP_OxRdtase_dom"/>
</dbReference>
<dbReference type="Gene3D" id="3.20.20.100">
    <property type="entry name" value="NADP-dependent oxidoreductase domain"/>
    <property type="match status" value="1"/>
</dbReference>
<reference evidence="5" key="1">
    <citation type="journal article" date="2017" name="Genome Biol.">
        <title>Comparative genomics reveals high biological diversity and specific adaptations in the industrially and medically important fungal genus Aspergillus.</title>
        <authorList>
            <person name="de Vries R.P."/>
            <person name="Riley R."/>
            <person name="Wiebenga A."/>
            <person name="Aguilar-Osorio G."/>
            <person name="Amillis S."/>
            <person name="Uchima C.A."/>
            <person name="Anderluh G."/>
            <person name="Asadollahi M."/>
            <person name="Askin M."/>
            <person name="Barry K."/>
            <person name="Battaglia E."/>
            <person name="Bayram O."/>
            <person name="Benocci T."/>
            <person name="Braus-Stromeyer S.A."/>
            <person name="Caldana C."/>
            <person name="Canovas D."/>
            <person name="Cerqueira G.C."/>
            <person name="Chen F."/>
            <person name="Chen W."/>
            <person name="Choi C."/>
            <person name="Clum A."/>
            <person name="Dos Santos R.A."/>
            <person name="Damasio A.R."/>
            <person name="Diallinas G."/>
            <person name="Emri T."/>
            <person name="Fekete E."/>
            <person name="Flipphi M."/>
            <person name="Freyberg S."/>
            <person name="Gallo A."/>
            <person name="Gournas C."/>
            <person name="Habgood R."/>
            <person name="Hainaut M."/>
            <person name="Harispe M.L."/>
            <person name="Henrissat B."/>
            <person name="Hilden K.S."/>
            <person name="Hope R."/>
            <person name="Hossain A."/>
            <person name="Karabika E."/>
            <person name="Karaffa L."/>
            <person name="Karanyi Z."/>
            <person name="Krasevec N."/>
            <person name="Kuo A."/>
            <person name="Kusch H."/>
            <person name="LaButti K."/>
            <person name="Lagendijk E.L."/>
            <person name="Lapidus A."/>
            <person name="Levasseur A."/>
            <person name="Lindquist E."/>
            <person name="Lipzen A."/>
            <person name="Logrieco A.F."/>
            <person name="MacCabe A."/>
            <person name="Maekelae M.R."/>
            <person name="Malavazi I."/>
            <person name="Melin P."/>
            <person name="Meyer V."/>
            <person name="Mielnichuk N."/>
            <person name="Miskei M."/>
            <person name="Molnar A.P."/>
            <person name="Mule G."/>
            <person name="Ngan C.Y."/>
            <person name="Orejas M."/>
            <person name="Orosz E."/>
            <person name="Ouedraogo J.P."/>
            <person name="Overkamp K.M."/>
            <person name="Park H.-S."/>
            <person name="Perrone G."/>
            <person name="Piumi F."/>
            <person name="Punt P.J."/>
            <person name="Ram A.F."/>
            <person name="Ramon A."/>
            <person name="Rauscher S."/>
            <person name="Record E."/>
            <person name="Riano-Pachon D.M."/>
            <person name="Robert V."/>
            <person name="Roehrig J."/>
            <person name="Ruller R."/>
            <person name="Salamov A."/>
            <person name="Salih N.S."/>
            <person name="Samson R.A."/>
            <person name="Sandor E."/>
            <person name="Sanguinetti M."/>
            <person name="Schuetze T."/>
            <person name="Sepcic K."/>
            <person name="Shelest E."/>
            <person name="Sherlock G."/>
            <person name="Sophianopoulou V."/>
            <person name="Squina F.M."/>
            <person name="Sun H."/>
            <person name="Susca A."/>
            <person name="Todd R.B."/>
            <person name="Tsang A."/>
            <person name="Unkles S.E."/>
            <person name="van de Wiele N."/>
            <person name="van Rossen-Uffink D."/>
            <person name="Oliveira J.V."/>
            <person name="Vesth T.C."/>
            <person name="Visser J."/>
            <person name="Yu J.-H."/>
            <person name="Zhou M."/>
            <person name="Andersen M.R."/>
            <person name="Archer D.B."/>
            <person name="Baker S.E."/>
            <person name="Benoit I."/>
            <person name="Brakhage A.A."/>
            <person name="Braus G.H."/>
            <person name="Fischer R."/>
            <person name="Frisvad J.C."/>
            <person name="Goldman G.H."/>
            <person name="Houbraken J."/>
            <person name="Oakley B."/>
            <person name="Pocsi I."/>
            <person name="Scazzocchio C."/>
            <person name="Seiboth B."/>
            <person name="vanKuyk P.A."/>
            <person name="Wortman J."/>
            <person name="Dyer P.S."/>
            <person name="Grigoriev I.V."/>
        </authorList>
    </citation>
    <scope>NUCLEOTIDE SEQUENCE [LARGE SCALE GENOMIC DNA]</scope>
    <source>
        <strain evidence="5">CBS 583.65</strain>
    </source>
</reference>
<keyword evidence="5" id="KW-1185">Reference proteome</keyword>
<gene>
    <name evidence="4" type="ORF">ASPVEDRAFT_310534</name>
</gene>
<dbReference type="Pfam" id="PF00248">
    <property type="entry name" value="Aldo_ket_red"/>
    <property type="match status" value="1"/>
</dbReference>
<comment type="similarity">
    <text evidence="2">Belongs to the aldo/keto reductase family. Aldo/keto reductase 2 subfamily.</text>
</comment>
<dbReference type="STRING" id="1036611.A0A1L9PWY0"/>
<dbReference type="PANTHER" id="PTHR43364">
    <property type="entry name" value="NADH-SPECIFIC METHYLGLYOXAL REDUCTASE-RELATED"/>
    <property type="match status" value="1"/>
</dbReference>
<dbReference type="PRINTS" id="PR00069">
    <property type="entry name" value="ALDKETRDTASE"/>
</dbReference>
<evidence type="ECO:0000313" key="4">
    <source>
        <dbReference type="EMBL" id="OJJ06051.1"/>
    </source>
</evidence>
<dbReference type="InterPro" id="IPR050523">
    <property type="entry name" value="AKR_Detox_Biosynth"/>
</dbReference>
<evidence type="ECO:0000256" key="1">
    <source>
        <dbReference type="ARBA" id="ARBA00023002"/>
    </source>
</evidence>
<dbReference type="GO" id="GO:0016491">
    <property type="term" value="F:oxidoreductase activity"/>
    <property type="evidence" value="ECO:0007669"/>
    <property type="project" value="UniProtKB-KW"/>
</dbReference>
<name>A0A1L9PWY0_ASPVE</name>
<evidence type="ECO:0000313" key="5">
    <source>
        <dbReference type="Proteomes" id="UP000184073"/>
    </source>
</evidence>